<evidence type="ECO:0000313" key="4">
    <source>
        <dbReference type="EMBL" id="TQK75775.1"/>
    </source>
</evidence>
<dbReference type="AlphaFoldDB" id="A0A542SMQ9"/>
<dbReference type="GO" id="GO:0005840">
    <property type="term" value="C:ribosome"/>
    <property type="evidence" value="ECO:0007669"/>
    <property type="project" value="UniProtKB-KW"/>
</dbReference>
<dbReference type="Pfam" id="PF00583">
    <property type="entry name" value="Acetyltransf_1"/>
    <property type="match status" value="1"/>
</dbReference>
<protein>
    <submittedName>
        <fullName evidence="4">Ribosomal protein S18 acetylase RimI-like enzyme</fullName>
    </submittedName>
</protein>
<evidence type="ECO:0000256" key="1">
    <source>
        <dbReference type="ARBA" id="ARBA00022679"/>
    </source>
</evidence>
<evidence type="ECO:0000313" key="5">
    <source>
        <dbReference type="Proteomes" id="UP000316181"/>
    </source>
</evidence>
<name>A0A542SMQ9_9MICO</name>
<keyword evidence="4" id="KW-0689">Ribosomal protein</keyword>
<keyword evidence="4" id="KW-0687">Ribonucleoprotein</keyword>
<dbReference type="PROSITE" id="PS51186">
    <property type="entry name" value="GNAT"/>
    <property type="match status" value="1"/>
</dbReference>
<dbReference type="PANTHER" id="PTHR43877:SF2">
    <property type="entry name" value="AMINOALKYLPHOSPHONATE N-ACETYLTRANSFERASE-RELATED"/>
    <property type="match status" value="1"/>
</dbReference>
<dbReference type="SUPFAM" id="SSF55729">
    <property type="entry name" value="Acyl-CoA N-acyltransferases (Nat)"/>
    <property type="match status" value="1"/>
</dbReference>
<dbReference type="Proteomes" id="UP000316181">
    <property type="component" value="Unassembled WGS sequence"/>
</dbReference>
<comment type="caution">
    <text evidence="4">The sequence shown here is derived from an EMBL/GenBank/DDBJ whole genome shotgun (WGS) entry which is preliminary data.</text>
</comment>
<dbReference type="InterPro" id="IPR016181">
    <property type="entry name" value="Acyl_CoA_acyltransferase"/>
</dbReference>
<keyword evidence="2" id="KW-0012">Acyltransferase</keyword>
<sequence>MTPPSVGIRIADATDVPGIALLAAQTFTLACPPTVTPDDVEEFVTANLSASHIAAWIADPEVTVWVAATDSEETPIAYVKTRLAAVEDEEIAPQLPAGPIFEINKFYVAANAHHTGVAARLMSAVLTAAAARGARTAWLGVNASNERAMRFYTKMGFARCGERTFVVGSQRHHDFLMLKQLPPDARAIKPAGE</sequence>
<dbReference type="EMBL" id="VFNV01000001">
    <property type="protein sequence ID" value="TQK75775.1"/>
    <property type="molecule type" value="Genomic_DNA"/>
</dbReference>
<dbReference type="InterPro" id="IPR050832">
    <property type="entry name" value="Bact_Acetyltransf"/>
</dbReference>
<evidence type="ECO:0000256" key="2">
    <source>
        <dbReference type="ARBA" id="ARBA00023315"/>
    </source>
</evidence>
<organism evidence="4 5">
    <name type="scientific">Rarobacter incanus</name>
    <dbReference type="NCBI Taxonomy" id="153494"/>
    <lineage>
        <taxon>Bacteria</taxon>
        <taxon>Bacillati</taxon>
        <taxon>Actinomycetota</taxon>
        <taxon>Actinomycetes</taxon>
        <taxon>Micrococcales</taxon>
        <taxon>Rarobacteraceae</taxon>
        <taxon>Rarobacter</taxon>
    </lineage>
</organism>
<dbReference type="GO" id="GO:0016747">
    <property type="term" value="F:acyltransferase activity, transferring groups other than amino-acyl groups"/>
    <property type="evidence" value="ECO:0007669"/>
    <property type="project" value="InterPro"/>
</dbReference>
<accession>A0A542SMQ9</accession>
<dbReference type="InterPro" id="IPR000182">
    <property type="entry name" value="GNAT_dom"/>
</dbReference>
<dbReference type="Gene3D" id="3.40.630.30">
    <property type="match status" value="1"/>
</dbReference>
<dbReference type="PANTHER" id="PTHR43877">
    <property type="entry name" value="AMINOALKYLPHOSPHONATE N-ACETYLTRANSFERASE-RELATED-RELATED"/>
    <property type="match status" value="1"/>
</dbReference>
<proteinExistence type="predicted"/>
<dbReference type="RefSeq" id="WP_170207832.1">
    <property type="nucleotide sequence ID" value="NZ_BAAATB010000008.1"/>
</dbReference>
<keyword evidence="5" id="KW-1185">Reference proteome</keyword>
<feature type="domain" description="N-acetyltransferase" evidence="3">
    <location>
        <begin position="6"/>
        <end position="182"/>
    </location>
</feature>
<gene>
    <name evidence="4" type="ORF">FB389_0410</name>
</gene>
<keyword evidence="1" id="KW-0808">Transferase</keyword>
<evidence type="ECO:0000259" key="3">
    <source>
        <dbReference type="PROSITE" id="PS51186"/>
    </source>
</evidence>
<reference evidence="4 5" key="1">
    <citation type="submission" date="2019-06" db="EMBL/GenBank/DDBJ databases">
        <title>Sequencing the genomes of 1000 actinobacteria strains.</title>
        <authorList>
            <person name="Klenk H.-P."/>
        </authorList>
    </citation>
    <scope>NUCLEOTIDE SEQUENCE [LARGE SCALE GENOMIC DNA]</scope>
    <source>
        <strain evidence="4 5">DSM 10596</strain>
    </source>
</reference>